<protein>
    <submittedName>
        <fullName evidence="10">RecF/RecN/SMC N terminal domain-containing protein</fullName>
    </submittedName>
</protein>
<evidence type="ECO:0000259" key="9">
    <source>
        <dbReference type="SMART" id="SM00968"/>
    </source>
</evidence>
<dbReference type="InterPro" id="IPR036277">
    <property type="entry name" value="SMC_hinge_sf"/>
</dbReference>
<feature type="region of interest" description="Disordered" evidence="8">
    <location>
        <begin position="1"/>
        <end position="226"/>
    </location>
</feature>
<reference evidence="10 11" key="1">
    <citation type="submission" date="2023-09" db="EMBL/GenBank/DDBJ databases">
        <title>Multi-omics analysis of a traditional fermented food reveals byproduct-associated fungal strains for waste-to-food upcycling.</title>
        <authorList>
            <consortium name="Lawrence Berkeley National Laboratory"/>
            <person name="Rekdal V.M."/>
            <person name="Villalobos-Escobedo J.M."/>
            <person name="Rodriguez-Valeron N."/>
            <person name="Garcia M.O."/>
            <person name="Vasquez D.P."/>
            <person name="Damayanti I."/>
            <person name="Sorensen P.M."/>
            <person name="Baidoo E.E."/>
            <person name="De Carvalho A.C."/>
            <person name="Riley R."/>
            <person name="Lipzen A."/>
            <person name="He G."/>
            <person name="Yan M."/>
            <person name="Haridas S."/>
            <person name="Daum C."/>
            <person name="Yoshinaga Y."/>
            <person name="Ng V."/>
            <person name="Grigoriev I.V."/>
            <person name="Munk R."/>
            <person name="Nuraida L."/>
            <person name="Wijaya C.H."/>
            <person name="Morales P.-C."/>
            <person name="Keasling J.D."/>
        </authorList>
    </citation>
    <scope>NUCLEOTIDE SEQUENCE [LARGE SCALE GENOMIC DNA]</scope>
    <source>
        <strain evidence="10 11">FGSC 2613</strain>
    </source>
</reference>
<organism evidence="10 11">
    <name type="scientific">Neurospora intermedia</name>
    <dbReference type="NCBI Taxonomy" id="5142"/>
    <lineage>
        <taxon>Eukaryota</taxon>
        <taxon>Fungi</taxon>
        <taxon>Dikarya</taxon>
        <taxon>Ascomycota</taxon>
        <taxon>Pezizomycotina</taxon>
        <taxon>Sordariomycetes</taxon>
        <taxon>Sordariomycetidae</taxon>
        <taxon>Sordariales</taxon>
        <taxon>Sordariaceae</taxon>
        <taxon>Neurospora</taxon>
    </lineage>
</organism>
<dbReference type="InterPro" id="IPR003395">
    <property type="entry name" value="RecF/RecN/SMC_N"/>
</dbReference>
<dbReference type="PANTHER" id="PTHR18937">
    <property type="entry name" value="STRUCTURAL MAINTENANCE OF CHROMOSOMES SMC FAMILY MEMBER"/>
    <property type="match status" value="1"/>
</dbReference>
<feature type="compositionally biased region" description="Basic residues" evidence="8">
    <location>
        <begin position="91"/>
        <end position="102"/>
    </location>
</feature>
<comment type="caution">
    <text evidence="10">The sequence shown here is derived from an EMBL/GenBank/DDBJ whole genome shotgun (WGS) entry which is preliminary data.</text>
</comment>
<feature type="compositionally biased region" description="Basic residues" evidence="8">
    <location>
        <begin position="177"/>
        <end position="188"/>
    </location>
</feature>
<dbReference type="SMART" id="SM00968">
    <property type="entry name" value="SMC_hinge"/>
    <property type="match status" value="1"/>
</dbReference>
<dbReference type="InterPro" id="IPR027417">
    <property type="entry name" value="P-loop_NTPase"/>
</dbReference>
<comment type="similarity">
    <text evidence="2">Belongs to the SMC family. SMC4 subfamily.</text>
</comment>
<dbReference type="SUPFAM" id="SSF75553">
    <property type="entry name" value="Smc hinge domain"/>
    <property type="match status" value="1"/>
</dbReference>
<dbReference type="SUPFAM" id="SSF52540">
    <property type="entry name" value="P-loop containing nucleoside triphosphate hydrolases"/>
    <property type="match status" value="1"/>
</dbReference>
<dbReference type="Gene3D" id="1.20.1060.20">
    <property type="match status" value="1"/>
</dbReference>
<sequence>MSTRPSRRAAATRRAAIIEESSSDDDIANTTSRGAQDDDEEDDYTPAPASAARKTAQRTTRRSTATPAPRAGTPAAASSSSTAPAPAPKAAPKRRGRPKKNAAPKPSKEPSVEPSVEANIDPQAEPEAPAPAVKPKDEPIEEGIDPNVTVASAVSPATTAVIAEPEARDTREIQSPPRKRRTLVRRLSRSPAKIMQQQLELQQQQASRQGTPTPGSPSTQRADRQPAPLQDITQTLINLPPPATAASETLVNTQPTSTADETVVAAQKPVRAMDTILEKPMDIVLKSRTIALPVVEDTGPKPRIVITNLVLINFKSYAGRQEVGPFHASFSSVVGPNGSGKSNVIDSLLFVFGFRASKMRQGKISALIHNSAQFPNLDYCEVEVHFQEVMDLPGGGHEVIPDSTLVISRKAFKNNSSQYYINGKSSNFTTVTTLLRDRGVDLDHKRFLILQGEVESIAQMKPKAGNEHEDGLLEYLEDIIGTSKYKTPIEESATEVETLNEICMEKSGRVQHVEKERNSLEDKKNKALAYVRDENELALKQSALYQLYISECDDNIAVTEEAIGQMQAQLDAELEKHHGSEQLIKQLEKAYSKGSKEYDSWEKQTQQLVKEMNKFEQERVKFEEKRKFLTDKRKKLEKTIANAEKTAVEAEETIQNCTKEIERRQKDIVFLEKKVKEEEAELATIRESLKGKTQKYSDQIAAKQKSLEPWKDKINQKQSAIAVAESELAILREKANAGTVALEEMEAKIVAIQERQAAKAEEMEQCKAERANLIKEGKKIEAELAKLSEEEPKYRQQLSNARQKADEARSSLSATQNRGNVLTALMRMKESGRIDGFHGRLGNLGAIDQKYDIAISTACGALDNFVTDTVEAGQQCIEYLRKTNLGRGNFMCLDKLRVRDMSSIQTPENAPRLFDLVKPKDDKFRPAFYHALQDTLVAKDLAQANRIAYGAKRWRVVTLAGELIDKSGTMTGGGTTVKRGLMSSKLVADTTKEQVDKLEADRDTLEQAFNEFQDRQRELESRLRQIQSMIPQLETKMQKINLEVESSERNLADAQRRIKELSKEQQPSKTDDNRVAALEKEIAKLESEVEKLREEMSSVEDEIKALQDKIMKVGGEKLRSQKAAVDSLKAEIATQNEETSAAEVKMAKAEKQKHKLEKDFNKASKELQNAIQETEALEEEIQNQGDTAESLTTRVEEAQEALKEKKKELAAMKKELDEKTAELNETKAVEIEMRNKLEENQKILSENQKRLRYWEDKLSKLALQDIEDLERGTSGDAAAPQQPADPDAMDVDDPDSILQAQLEAEAAEAEEDEEDDEEEEEEDEDPEAMSLDEDDEEPRQRKKKTPKKHKQKRRQQTGKTPRKPRNPLELPRYTRDELADMSKEKLKGEIAALEEKISNVNIDLSVLSEYRRRVEEHLARSSDLASAVSQRDAAKKRLDELRRLRLEGFMEGFSTISLRLKEMYQMITMGGNAELELVDSLDPFSEGILFSVMPPKKSWKNISNLSGGEKTLSSLALVFALHHYKPTPLYVMDEIDAALDFRNVSIVASYIKERTKNAQFIVISLRNNMFELAARLVGVYKVNHMTKSVTIENHDYIQRGKHQKEEKERRERERRQKQEEERERERREREEREKQMMGQQSAGGVTVASIEA</sequence>
<accession>A0ABR3D7F4</accession>
<feature type="compositionally biased region" description="Low complexity" evidence="8">
    <location>
        <begin position="148"/>
        <end position="161"/>
    </location>
</feature>
<feature type="compositionally biased region" description="Basic and acidic residues" evidence="8">
    <location>
        <begin position="1598"/>
        <end position="1635"/>
    </location>
</feature>
<dbReference type="Gene3D" id="1.10.287.1490">
    <property type="match status" value="1"/>
</dbReference>
<evidence type="ECO:0000313" key="11">
    <source>
        <dbReference type="Proteomes" id="UP001451303"/>
    </source>
</evidence>
<feature type="coiled-coil region" evidence="7">
    <location>
        <begin position="988"/>
        <end position="1229"/>
    </location>
</feature>
<feature type="compositionally biased region" description="Polar residues" evidence="8">
    <location>
        <begin position="206"/>
        <end position="220"/>
    </location>
</feature>
<comment type="subcellular location">
    <subcellularLocation>
        <location evidence="1">Nucleus</location>
    </subcellularLocation>
</comment>
<keyword evidence="6" id="KW-0539">Nucleus</keyword>
<dbReference type="Gene3D" id="3.30.70.1620">
    <property type="match status" value="1"/>
</dbReference>
<dbReference type="PANTHER" id="PTHR18937:SF172">
    <property type="entry name" value="STRUCTURAL MAINTENANCE OF CHROMOSOMES PROTEIN"/>
    <property type="match status" value="1"/>
</dbReference>
<evidence type="ECO:0000256" key="1">
    <source>
        <dbReference type="ARBA" id="ARBA00004123"/>
    </source>
</evidence>
<feature type="region of interest" description="Disordered" evidence="8">
    <location>
        <begin position="1269"/>
        <end position="1377"/>
    </location>
</feature>
<dbReference type="Gene3D" id="1.20.5.170">
    <property type="match status" value="1"/>
</dbReference>
<feature type="compositionally biased region" description="Low complexity" evidence="8">
    <location>
        <begin position="1276"/>
        <end position="1286"/>
    </location>
</feature>
<feature type="compositionally biased region" description="Basic residues" evidence="8">
    <location>
        <begin position="1340"/>
        <end position="1365"/>
    </location>
</feature>
<feature type="coiled-coil region" evidence="7">
    <location>
        <begin position="1383"/>
        <end position="1444"/>
    </location>
</feature>
<evidence type="ECO:0000256" key="3">
    <source>
        <dbReference type="ARBA" id="ARBA00022741"/>
    </source>
</evidence>
<keyword evidence="3" id="KW-0547">Nucleotide-binding</keyword>
<dbReference type="SUPFAM" id="SSF57997">
    <property type="entry name" value="Tropomyosin"/>
    <property type="match status" value="1"/>
</dbReference>
<keyword evidence="11" id="KW-1185">Reference proteome</keyword>
<keyword evidence="4" id="KW-0067">ATP-binding</keyword>
<proteinExistence type="inferred from homology"/>
<feature type="compositionally biased region" description="Low complexity" evidence="8">
    <location>
        <begin position="196"/>
        <end position="205"/>
    </location>
</feature>
<feature type="region of interest" description="Disordered" evidence="8">
    <location>
        <begin position="1598"/>
        <end position="1652"/>
    </location>
</feature>
<feature type="compositionally biased region" description="Low complexity" evidence="8">
    <location>
        <begin position="112"/>
        <end position="133"/>
    </location>
</feature>
<evidence type="ECO:0000256" key="4">
    <source>
        <dbReference type="ARBA" id="ARBA00022840"/>
    </source>
</evidence>
<evidence type="ECO:0000256" key="2">
    <source>
        <dbReference type="ARBA" id="ARBA00006005"/>
    </source>
</evidence>
<evidence type="ECO:0000256" key="8">
    <source>
        <dbReference type="SAM" id="MobiDB-lite"/>
    </source>
</evidence>
<dbReference type="Pfam" id="PF02463">
    <property type="entry name" value="SMC_N"/>
    <property type="match status" value="1"/>
</dbReference>
<evidence type="ECO:0000313" key="10">
    <source>
        <dbReference type="EMBL" id="KAL0468602.1"/>
    </source>
</evidence>
<dbReference type="InterPro" id="IPR010935">
    <property type="entry name" value="SMC_hinge"/>
</dbReference>
<dbReference type="Proteomes" id="UP001451303">
    <property type="component" value="Unassembled WGS sequence"/>
</dbReference>
<dbReference type="EMBL" id="JAVLET010000007">
    <property type="protein sequence ID" value="KAL0468602.1"/>
    <property type="molecule type" value="Genomic_DNA"/>
</dbReference>
<evidence type="ECO:0000256" key="6">
    <source>
        <dbReference type="ARBA" id="ARBA00023242"/>
    </source>
</evidence>
<gene>
    <name evidence="10" type="ORF">QR685DRAFT_564704</name>
</gene>
<feature type="region of interest" description="Disordered" evidence="8">
    <location>
        <begin position="791"/>
        <end position="814"/>
    </location>
</feature>
<keyword evidence="5 7" id="KW-0175">Coiled coil</keyword>
<feature type="compositionally biased region" description="Acidic residues" evidence="8">
    <location>
        <begin position="1305"/>
        <end position="1337"/>
    </location>
</feature>
<feature type="compositionally biased region" description="Basic residues" evidence="8">
    <location>
        <begin position="1"/>
        <end position="11"/>
    </location>
</feature>
<name>A0ABR3D7F4_NEUIN</name>
<feature type="domain" description="SMC hinge" evidence="9">
    <location>
        <begin position="835"/>
        <end position="948"/>
    </location>
</feature>
<feature type="compositionally biased region" description="Low complexity" evidence="8">
    <location>
        <begin position="62"/>
        <end position="90"/>
    </location>
</feature>
<evidence type="ECO:0000256" key="5">
    <source>
        <dbReference type="ARBA" id="ARBA00023054"/>
    </source>
</evidence>
<dbReference type="Gene3D" id="3.40.50.300">
    <property type="entry name" value="P-loop containing nucleotide triphosphate hydrolases"/>
    <property type="match status" value="2"/>
</dbReference>
<dbReference type="Pfam" id="PF06470">
    <property type="entry name" value="SMC_hinge"/>
    <property type="match status" value="1"/>
</dbReference>
<evidence type="ECO:0000256" key="7">
    <source>
        <dbReference type="SAM" id="Coils"/>
    </source>
</evidence>